<evidence type="ECO:0000256" key="6">
    <source>
        <dbReference type="SAM" id="Phobius"/>
    </source>
</evidence>
<dbReference type="RefSeq" id="WP_009598471.1">
    <property type="nucleotide sequence ID" value="NZ_AP025581.1"/>
</dbReference>
<keyword evidence="2" id="KW-1003">Cell membrane</keyword>
<dbReference type="InterPro" id="IPR005899">
    <property type="entry name" value="Na_pump_deCOase"/>
</dbReference>
<evidence type="ECO:0008006" key="12">
    <source>
        <dbReference type="Google" id="ProtNLM"/>
    </source>
</evidence>
<evidence type="ECO:0000256" key="2">
    <source>
        <dbReference type="ARBA" id="ARBA00022475"/>
    </source>
</evidence>
<organism evidence="8 11">
    <name type="scientific">Alistipes finegoldii</name>
    <dbReference type="NCBI Taxonomy" id="214856"/>
    <lineage>
        <taxon>Bacteria</taxon>
        <taxon>Pseudomonadati</taxon>
        <taxon>Bacteroidota</taxon>
        <taxon>Bacteroidia</taxon>
        <taxon>Bacteroidales</taxon>
        <taxon>Rikenellaceae</taxon>
        <taxon>Alistipes</taxon>
    </lineage>
</organism>
<keyword evidence="10" id="KW-1185">Reference proteome</keyword>
<evidence type="ECO:0000313" key="11">
    <source>
        <dbReference type="Proteomes" id="UP001055105"/>
    </source>
</evidence>
<sequence length="149" mass="15957">MKRAILTAGLLFAALAASAKGADTILDKDPVGIYVTIVSVVTVLSALIVLFLLIQLFAKVMVKSAQKKAAKSKTRGMLVDDMKVSVPAGCDSVVNGEIIAAIALAVKLNKAEMHDRESDVITINKVARVYSPWSSKIHGLTPMPERIRK</sequence>
<dbReference type="Proteomes" id="UP000324870">
    <property type="component" value="Unassembled WGS sequence"/>
</dbReference>
<evidence type="ECO:0000313" key="10">
    <source>
        <dbReference type="Proteomes" id="UP000324870"/>
    </source>
</evidence>
<dbReference type="Pfam" id="PF04277">
    <property type="entry name" value="OAD_gamma"/>
    <property type="match status" value="1"/>
</dbReference>
<gene>
    <name evidence="8" type="ORF">CE91St16_20320</name>
    <name evidence="9" type="ORF">F2A26_05725</name>
</gene>
<evidence type="ECO:0000313" key="8">
    <source>
        <dbReference type="EMBL" id="GKI19124.1"/>
    </source>
</evidence>
<evidence type="ECO:0000313" key="9">
    <source>
        <dbReference type="EMBL" id="KAA3159776.1"/>
    </source>
</evidence>
<dbReference type="GO" id="GO:0015081">
    <property type="term" value="F:sodium ion transmembrane transporter activity"/>
    <property type="evidence" value="ECO:0007669"/>
    <property type="project" value="InterPro"/>
</dbReference>
<evidence type="ECO:0000256" key="4">
    <source>
        <dbReference type="ARBA" id="ARBA00022989"/>
    </source>
</evidence>
<dbReference type="GO" id="GO:0036376">
    <property type="term" value="P:sodium ion export across plasma membrane"/>
    <property type="evidence" value="ECO:0007669"/>
    <property type="project" value="InterPro"/>
</dbReference>
<keyword evidence="4 6" id="KW-1133">Transmembrane helix</keyword>
<dbReference type="Proteomes" id="UP001055105">
    <property type="component" value="Unassembled WGS sequence"/>
</dbReference>
<dbReference type="GO" id="GO:0005886">
    <property type="term" value="C:plasma membrane"/>
    <property type="evidence" value="ECO:0007669"/>
    <property type="project" value="UniProtKB-SubCell"/>
</dbReference>
<reference evidence="8" key="2">
    <citation type="submission" date="2022-01" db="EMBL/GenBank/DDBJ databases">
        <title>Novel bile acid biosynthetic pathways are enriched in the microbiome of centenarians.</title>
        <authorList>
            <person name="Sato Y."/>
            <person name="Atarashi K."/>
            <person name="Plichta R.D."/>
            <person name="Arai Y."/>
            <person name="Sasajima S."/>
            <person name="Kearney M.S."/>
            <person name="Suda W."/>
            <person name="Takeshita K."/>
            <person name="Sasaki T."/>
            <person name="Okamoto S."/>
            <person name="Skelly N.A."/>
            <person name="Okamura Y."/>
            <person name="Vlamakis H."/>
            <person name="Li Y."/>
            <person name="Tanoue T."/>
            <person name="Takei H."/>
            <person name="Nittono H."/>
            <person name="Narushima S."/>
            <person name="Irie J."/>
            <person name="Itoh H."/>
            <person name="Moriya K."/>
            <person name="Sugiura Y."/>
            <person name="Suematsu M."/>
            <person name="Moritoki N."/>
            <person name="Shibata S."/>
            <person name="Littman R.D."/>
            <person name="Fischbach A.M."/>
            <person name="Uwamino Y."/>
            <person name="Inoue T."/>
            <person name="Honda A."/>
            <person name="Hattori M."/>
            <person name="Murai T."/>
            <person name="Xavier J.R."/>
            <person name="Hirose N."/>
            <person name="Honda K."/>
        </authorList>
    </citation>
    <scope>NUCLEOTIDE SEQUENCE</scope>
    <source>
        <strain evidence="8">CE91-St16</strain>
    </source>
</reference>
<feature type="transmembrane region" description="Helical" evidence="6">
    <location>
        <begin position="31"/>
        <end position="58"/>
    </location>
</feature>
<evidence type="ECO:0000256" key="5">
    <source>
        <dbReference type="ARBA" id="ARBA00023136"/>
    </source>
</evidence>
<keyword evidence="7" id="KW-0732">Signal</keyword>
<dbReference type="EMBL" id="BQOL01000001">
    <property type="protein sequence ID" value="GKI19124.1"/>
    <property type="molecule type" value="Genomic_DNA"/>
</dbReference>
<evidence type="ECO:0000256" key="7">
    <source>
        <dbReference type="SAM" id="SignalP"/>
    </source>
</evidence>
<name>A0A5B5VQH9_9BACT</name>
<comment type="caution">
    <text evidence="8">The sequence shown here is derived from an EMBL/GenBank/DDBJ whole genome shotgun (WGS) entry which is preliminary data.</text>
</comment>
<proteinExistence type="predicted"/>
<reference evidence="9 10" key="1">
    <citation type="journal article" date="2019" name="Nat. Med.">
        <title>A library of human gut bacterial isolates paired with longitudinal multiomics data enables mechanistic microbiome research.</title>
        <authorList>
            <person name="Poyet M."/>
            <person name="Groussin M."/>
            <person name="Gibbons S.M."/>
            <person name="Avila-Pacheco J."/>
            <person name="Jiang X."/>
            <person name="Kearney S.M."/>
            <person name="Perrotta A.R."/>
            <person name="Berdy B."/>
            <person name="Zhao S."/>
            <person name="Lieberman T.D."/>
            <person name="Swanson P.K."/>
            <person name="Smith M."/>
            <person name="Roesemann S."/>
            <person name="Alexander J.E."/>
            <person name="Rich S.A."/>
            <person name="Livny J."/>
            <person name="Vlamakis H."/>
            <person name="Clish C."/>
            <person name="Bullock K."/>
            <person name="Deik A."/>
            <person name="Scott J."/>
            <person name="Pierce K.A."/>
            <person name="Xavier R.J."/>
            <person name="Alm E.J."/>
        </authorList>
    </citation>
    <scope>NUCLEOTIDE SEQUENCE [LARGE SCALE GENOMIC DNA]</scope>
    <source>
        <strain evidence="9 10">BIOML-A1</strain>
    </source>
</reference>
<accession>A0A5B5VQH9</accession>
<comment type="subcellular location">
    <subcellularLocation>
        <location evidence="1">Cell membrane</location>
    </subcellularLocation>
</comment>
<feature type="signal peptide" evidence="7">
    <location>
        <begin position="1"/>
        <end position="19"/>
    </location>
</feature>
<protein>
    <recommendedName>
        <fullName evidence="12">Oxaloacetate decarboxylase, gamma chain</fullName>
    </recommendedName>
</protein>
<feature type="chain" id="PRO_5044618573" description="Oxaloacetate decarboxylase, gamma chain" evidence="7">
    <location>
        <begin position="20"/>
        <end position="149"/>
    </location>
</feature>
<dbReference type="AlphaFoldDB" id="A0A5B5VQH9"/>
<keyword evidence="5 6" id="KW-0472">Membrane</keyword>
<evidence type="ECO:0000256" key="3">
    <source>
        <dbReference type="ARBA" id="ARBA00022692"/>
    </source>
</evidence>
<keyword evidence="3 6" id="KW-0812">Transmembrane</keyword>
<dbReference type="EMBL" id="VVND01000006">
    <property type="protein sequence ID" value="KAA3159776.1"/>
    <property type="molecule type" value="Genomic_DNA"/>
</dbReference>
<evidence type="ECO:0000256" key="1">
    <source>
        <dbReference type="ARBA" id="ARBA00004236"/>
    </source>
</evidence>